<comment type="caution">
    <text evidence="3">The sequence shown here is derived from an EMBL/GenBank/DDBJ whole genome shotgun (WGS) entry which is preliminary data.</text>
</comment>
<dbReference type="AlphaFoldDB" id="A0AAV9PVM5"/>
<evidence type="ECO:0000256" key="1">
    <source>
        <dbReference type="ARBA" id="ARBA00023242"/>
    </source>
</evidence>
<dbReference type="InterPro" id="IPR052400">
    <property type="entry name" value="Zn2-C6_fungal_TF"/>
</dbReference>
<organism evidence="3 4">
    <name type="scientific">Vermiconidia calcicola</name>
    <dbReference type="NCBI Taxonomy" id="1690605"/>
    <lineage>
        <taxon>Eukaryota</taxon>
        <taxon>Fungi</taxon>
        <taxon>Dikarya</taxon>
        <taxon>Ascomycota</taxon>
        <taxon>Pezizomycotina</taxon>
        <taxon>Dothideomycetes</taxon>
        <taxon>Dothideomycetidae</taxon>
        <taxon>Mycosphaerellales</taxon>
        <taxon>Extremaceae</taxon>
        <taxon>Vermiconidia</taxon>
    </lineage>
</organism>
<feature type="domain" description="Zn(2)-C6 fungal-type" evidence="2">
    <location>
        <begin position="21"/>
        <end position="51"/>
    </location>
</feature>
<dbReference type="Gene3D" id="4.10.240.10">
    <property type="entry name" value="Zn(2)-C6 fungal-type DNA-binding domain"/>
    <property type="match status" value="1"/>
</dbReference>
<proteinExistence type="predicted"/>
<dbReference type="SUPFAM" id="SSF57701">
    <property type="entry name" value="Zn2/Cys6 DNA-binding domain"/>
    <property type="match status" value="1"/>
</dbReference>
<dbReference type="GO" id="GO:0008270">
    <property type="term" value="F:zinc ion binding"/>
    <property type="evidence" value="ECO:0007669"/>
    <property type="project" value="InterPro"/>
</dbReference>
<dbReference type="Proteomes" id="UP001345827">
    <property type="component" value="Unassembled WGS sequence"/>
</dbReference>
<sequence>MTADPTLGKRKIQSHRKSRRGCRNCKLRKVKCDERRPKCDKCDKYGILCNYDLRHDDLQLCSTGASAIDITILDFSPNPTWSGSSKSDASASSCTEEAPQYRPTAQDLDTLGRFFTRTIYTLASSNYMHIYHDIYSKLVKSVRSINISATWRKRAADLFQNPFLFHIVLAVTHLHDTYIQQSSSASNFEAIARHWSLGATLLNEAISQPICRLSSSTRDAMWACAGLLGCLAFSIVDADSVEEAWPLKPPDSNDLRWLGFCEGKSAIFKISDPLRDDSMFLPVRDQMAYFMSFKPDLPLSELRKTLPDELIELCSLDLHPRSITTPAAVSKSPYLAPMSMLAQLMPQECNQDNRPLFLGFFRTLQPRFKDLLIKKDPGALLLLLFWYSKVLAFDAWWLQKRAILEYRAISRYLIKAHSDDERVTKLVELVQRSCGIELNS</sequence>
<evidence type="ECO:0000259" key="2">
    <source>
        <dbReference type="PROSITE" id="PS50048"/>
    </source>
</evidence>
<evidence type="ECO:0000313" key="4">
    <source>
        <dbReference type="Proteomes" id="UP001345827"/>
    </source>
</evidence>
<dbReference type="InterPro" id="IPR001138">
    <property type="entry name" value="Zn2Cys6_DnaBD"/>
</dbReference>
<reference evidence="3 4" key="1">
    <citation type="submission" date="2023-06" db="EMBL/GenBank/DDBJ databases">
        <title>Black Yeasts Isolated from many extreme environments.</title>
        <authorList>
            <person name="Coleine C."/>
            <person name="Stajich J.E."/>
            <person name="Selbmann L."/>
        </authorList>
    </citation>
    <scope>NUCLEOTIDE SEQUENCE [LARGE SCALE GENOMIC DNA]</scope>
    <source>
        <strain evidence="3 4">CCFEE 5887</strain>
    </source>
</reference>
<dbReference type="PANTHER" id="PTHR47657">
    <property type="entry name" value="STEROL REGULATORY ELEMENT-BINDING PROTEIN ECM22"/>
    <property type="match status" value="1"/>
</dbReference>
<dbReference type="InterPro" id="IPR036864">
    <property type="entry name" value="Zn2-C6_fun-type_DNA-bd_sf"/>
</dbReference>
<dbReference type="SMART" id="SM00066">
    <property type="entry name" value="GAL4"/>
    <property type="match status" value="1"/>
</dbReference>
<dbReference type="PROSITE" id="PS00463">
    <property type="entry name" value="ZN2_CY6_FUNGAL_1"/>
    <property type="match status" value="1"/>
</dbReference>
<accession>A0AAV9PVM5</accession>
<name>A0AAV9PVM5_9PEZI</name>
<dbReference type="EMBL" id="JAXLQG010000019">
    <property type="protein sequence ID" value="KAK5530474.1"/>
    <property type="molecule type" value="Genomic_DNA"/>
</dbReference>
<keyword evidence="4" id="KW-1185">Reference proteome</keyword>
<gene>
    <name evidence="3" type="ORF">LTR25_009052</name>
</gene>
<dbReference type="PROSITE" id="PS50048">
    <property type="entry name" value="ZN2_CY6_FUNGAL_2"/>
    <property type="match status" value="1"/>
</dbReference>
<evidence type="ECO:0000313" key="3">
    <source>
        <dbReference type="EMBL" id="KAK5530474.1"/>
    </source>
</evidence>
<dbReference type="CDD" id="cd00067">
    <property type="entry name" value="GAL4"/>
    <property type="match status" value="1"/>
</dbReference>
<keyword evidence="1" id="KW-0539">Nucleus</keyword>
<protein>
    <recommendedName>
        <fullName evidence="2">Zn(2)-C6 fungal-type domain-containing protein</fullName>
    </recommendedName>
</protein>
<dbReference type="Pfam" id="PF00172">
    <property type="entry name" value="Zn_clus"/>
    <property type="match status" value="1"/>
</dbReference>
<dbReference type="PANTHER" id="PTHR47657:SF11">
    <property type="entry name" value="FINGER DOMAIN PROTEIN, PUTATIVE (AFU_ORTHOLOGUE AFUA_1G01650)-RELATED"/>
    <property type="match status" value="1"/>
</dbReference>
<dbReference type="GO" id="GO:0000981">
    <property type="term" value="F:DNA-binding transcription factor activity, RNA polymerase II-specific"/>
    <property type="evidence" value="ECO:0007669"/>
    <property type="project" value="InterPro"/>
</dbReference>